<reference evidence="5" key="1">
    <citation type="submission" date="2016-11" db="UniProtKB">
        <authorList>
            <consortium name="WormBaseParasite"/>
        </authorList>
    </citation>
    <scope>IDENTIFICATION</scope>
</reference>
<evidence type="ECO:0000313" key="3">
    <source>
        <dbReference type="Proteomes" id="UP000095284"/>
    </source>
</evidence>
<keyword evidence="1" id="KW-0732">Signal</keyword>
<protein>
    <submittedName>
        <fullName evidence="2">(pine wood nematode) hypothetical protein</fullName>
    </submittedName>
</protein>
<sequence>MALIFFCSLLFLNPTLLAVEFSDLPVCGPYQACASRISTFPLKTQEAEADGGSGQGSGLELNEPIYDEFVTAVTPFDFDAEPESKEKRLCKCGSESEDDQTCSFEAPDNVLTIDSSLSLALCQPVKEVIHTQCYGRRHFLMIIGKLNESGEGVADVSETHVSCTCDKYLRVGIEPWTEGYVFHYRCGHD</sequence>
<reference evidence="2" key="2">
    <citation type="submission" date="2020-09" db="EMBL/GenBank/DDBJ databases">
        <authorList>
            <person name="Kikuchi T."/>
        </authorList>
    </citation>
    <scope>NUCLEOTIDE SEQUENCE</scope>
    <source>
        <strain evidence="2">Ka4C1</strain>
    </source>
</reference>
<dbReference type="EMBL" id="CAJFCV020000001">
    <property type="protein sequence ID" value="CAG9084379.1"/>
    <property type="molecule type" value="Genomic_DNA"/>
</dbReference>
<evidence type="ECO:0000313" key="5">
    <source>
        <dbReference type="WBParaSite" id="BXY_1117400.1"/>
    </source>
</evidence>
<dbReference type="Proteomes" id="UP000095284">
    <property type="component" value="Unplaced"/>
</dbReference>
<accession>A0A1I7SDR7</accession>
<dbReference type="AlphaFoldDB" id="A0A1I7SDR7"/>
<gene>
    <name evidence="2" type="ORF">BXYJ_LOCUS1414</name>
</gene>
<dbReference type="eggNOG" id="ENOG502S7V1">
    <property type="taxonomic scope" value="Eukaryota"/>
</dbReference>
<dbReference type="EMBL" id="CAJFDI010000001">
    <property type="protein sequence ID" value="CAD5209381.1"/>
    <property type="molecule type" value="Genomic_DNA"/>
</dbReference>
<organism evidence="3 5">
    <name type="scientific">Bursaphelenchus xylophilus</name>
    <name type="common">Pinewood nematode worm</name>
    <name type="synonym">Aphelenchoides xylophilus</name>
    <dbReference type="NCBI Taxonomy" id="6326"/>
    <lineage>
        <taxon>Eukaryota</taxon>
        <taxon>Metazoa</taxon>
        <taxon>Ecdysozoa</taxon>
        <taxon>Nematoda</taxon>
        <taxon>Chromadorea</taxon>
        <taxon>Rhabditida</taxon>
        <taxon>Tylenchina</taxon>
        <taxon>Tylenchomorpha</taxon>
        <taxon>Aphelenchoidea</taxon>
        <taxon>Aphelenchoididae</taxon>
        <taxon>Bursaphelenchus</taxon>
    </lineage>
</organism>
<evidence type="ECO:0000313" key="4">
    <source>
        <dbReference type="Proteomes" id="UP000659654"/>
    </source>
</evidence>
<dbReference type="WBParaSite" id="BXY_1117400.1">
    <property type="protein sequence ID" value="BXY_1117400.1"/>
    <property type="gene ID" value="BXY_1117400"/>
</dbReference>
<dbReference type="OrthoDB" id="5805988at2759"/>
<feature type="signal peptide" evidence="1">
    <location>
        <begin position="1"/>
        <end position="18"/>
    </location>
</feature>
<evidence type="ECO:0000256" key="1">
    <source>
        <dbReference type="SAM" id="SignalP"/>
    </source>
</evidence>
<name>A0A1I7SDR7_BURXY</name>
<evidence type="ECO:0000313" key="2">
    <source>
        <dbReference type="EMBL" id="CAD5209381.1"/>
    </source>
</evidence>
<dbReference type="Proteomes" id="UP000659654">
    <property type="component" value="Unassembled WGS sequence"/>
</dbReference>
<keyword evidence="4" id="KW-1185">Reference proteome</keyword>
<proteinExistence type="predicted"/>
<feature type="chain" id="PRO_5035360050" evidence="1">
    <location>
        <begin position="19"/>
        <end position="189"/>
    </location>
</feature>
<dbReference type="Proteomes" id="UP000582659">
    <property type="component" value="Unassembled WGS sequence"/>
</dbReference>